<dbReference type="Proteomes" id="UP000321580">
    <property type="component" value="Unassembled WGS sequence"/>
</dbReference>
<proteinExistence type="predicted"/>
<keyword evidence="2" id="KW-0449">Lipoprotein</keyword>
<dbReference type="InterPro" id="IPR041662">
    <property type="entry name" value="SusD-like_2"/>
</dbReference>
<dbReference type="AlphaFoldDB" id="A0A5C6RIX5"/>
<reference evidence="2 3" key="1">
    <citation type="submission" date="2019-08" db="EMBL/GenBank/DDBJ databases">
        <title>Genome of Phaeodactylibacter luteus.</title>
        <authorList>
            <person name="Bowman J.P."/>
        </authorList>
    </citation>
    <scope>NUCLEOTIDE SEQUENCE [LARGE SCALE GENOMIC DNA]</scope>
    <source>
        <strain evidence="2 3">KCTC 42180</strain>
    </source>
</reference>
<organism evidence="2 3">
    <name type="scientific">Phaeodactylibacter luteus</name>
    <dbReference type="NCBI Taxonomy" id="1564516"/>
    <lineage>
        <taxon>Bacteria</taxon>
        <taxon>Pseudomonadati</taxon>
        <taxon>Bacteroidota</taxon>
        <taxon>Saprospiria</taxon>
        <taxon>Saprospirales</taxon>
        <taxon>Haliscomenobacteraceae</taxon>
        <taxon>Phaeodactylibacter</taxon>
    </lineage>
</organism>
<accession>A0A5C6RIX5</accession>
<dbReference type="RefSeq" id="WP_147169351.1">
    <property type="nucleotide sequence ID" value="NZ_VOOR01000067.1"/>
</dbReference>
<protein>
    <submittedName>
        <fullName evidence="2">SusD/RagB family nutrient-binding outer membrane lipoprotein</fullName>
    </submittedName>
</protein>
<comment type="caution">
    <text evidence="2">The sequence shown here is derived from an EMBL/GenBank/DDBJ whole genome shotgun (WGS) entry which is preliminary data.</text>
</comment>
<gene>
    <name evidence="2" type="ORF">FRY97_19770</name>
</gene>
<dbReference type="SUPFAM" id="SSF48452">
    <property type="entry name" value="TPR-like"/>
    <property type="match status" value="1"/>
</dbReference>
<dbReference type="Gene3D" id="1.25.40.390">
    <property type="match status" value="1"/>
</dbReference>
<keyword evidence="3" id="KW-1185">Reference proteome</keyword>
<dbReference type="InterPro" id="IPR011990">
    <property type="entry name" value="TPR-like_helical_dom_sf"/>
</dbReference>
<name>A0A5C6RIX5_9BACT</name>
<dbReference type="OrthoDB" id="973072at2"/>
<evidence type="ECO:0000313" key="2">
    <source>
        <dbReference type="EMBL" id="TXB61302.1"/>
    </source>
</evidence>
<dbReference type="Pfam" id="PF12771">
    <property type="entry name" value="SusD-like_2"/>
    <property type="match status" value="1"/>
</dbReference>
<evidence type="ECO:0000256" key="1">
    <source>
        <dbReference type="SAM" id="SignalP"/>
    </source>
</evidence>
<feature type="signal peptide" evidence="1">
    <location>
        <begin position="1"/>
        <end position="21"/>
    </location>
</feature>
<feature type="chain" id="PRO_5022882762" evidence="1">
    <location>
        <begin position="22"/>
        <end position="463"/>
    </location>
</feature>
<sequence length="463" mass="50573">MKRFLYMLLAVSMLTMPTSCGDITEINNDPTRLSEVNLSLMAPIVLAGHYRNEGSNPTRVAGIIMQQYVGFDAQQVDYTQYFIGEDAMNNYWRTGLYAGSLKDAIVMIEKAQEEGNTFYSALGKLILANGIADAASYFGDIPFSEAFKGTENLKPAYDSQESVYSAVQGLLDEAIAEFKENAGGHLGGDLVFGGDTDAWVKTAYALKARYLMHLQKRQSVEADVLNFLDQSLTSMADEATFTFGTAETENWTLAKFGRERPNTLVFNPGFASRLEATSDPRLNNYAKFDGTSWQYWVLGDADLIWGKDNAAIPLVSFAEVSFLRAEALLRSGAGDAEVEAAFQAGIQASMDLVGIPADDAAAYIAANGSLSGSTEAKLEQIMNEAYIAYYGHNFHQTWANYRRTGYPALTPNPNGTSGLNPSGVIPRRFLYVGSETQTNGVNVQAARDRQNGALLDAPVWAFQ</sequence>
<keyword evidence="1" id="KW-0732">Signal</keyword>
<evidence type="ECO:0000313" key="3">
    <source>
        <dbReference type="Proteomes" id="UP000321580"/>
    </source>
</evidence>
<dbReference type="EMBL" id="VOOR01000067">
    <property type="protein sequence ID" value="TXB61302.1"/>
    <property type="molecule type" value="Genomic_DNA"/>
</dbReference>